<sequence>MGNRKNHRIKSLWDNKIVYVEYGHRTRLHTGWVEGRFMLTISERELERELPALMDSKLKRFMEDHLR</sequence>
<reference evidence="1 2" key="1">
    <citation type="submission" date="2023-07" db="EMBL/GenBank/DDBJ databases">
        <title>Genomic Encyclopedia of Type Strains, Phase IV (KMG-IV): sequencing the most valuable type-strain genomes for metagenomic binning, comparative biology and taxonomic classification.</title>
        <authorList>
            <person name="Goeker M."/>
        </authorList>
    </citation>
    <scope>NUCLEOTIDE SEQUENCE [LARGE SCALE GENOMIC DNA]</scope>
    <source>
        <strain evidence="1 2">DSM 14914</strain>
    </source>
</reference>
<dbReference type="EMBL" id="JAUSWA010000004">
    <property type="protein sequence ID" value="MDQ0492768.1"/>
    <property type="molecule type" value="Genomic_DNA"/>
</dbReference>
<evidence type="ECO:0000313" key="2">
    <source>
        <dbReference type="Proteomes" id="UP001242811"/>
    </source>
</evidence>
<dbReference type="Proteomes" id="UP001242811">
    <property type="component" value="Unassembled WGS sequence"/>
</dbReference>
<organism evidence="1 2">
    <name type="scientific">Paenibacillus brasilensis</name>
    <dbReference type="NCBI Taxonomy" id="128574"/>
    <lineage>
        <taxon>Bacteria</taxon>
        <taxon>Bacillati</taxon>
        <taxon>Bacillota</taxon>
        <taxon>Bacilli</taxon>
        <taxon>Bacillales</taxon>
        <taxon>Paenibacillaceae</taxon>
        <taxon>Paenibacillus</taxon>
    </lineage>
</organism>
<proteinExistence type="predicted"/>
<comment type="caution">
    <text evidence="1">The sequence shown here is derived from an EMBL/GenBank/DDBJ whole genome shotgun (WGS) entry which is preliminary data.</text>
</comment>
<accession>A0ABU0KTK6</accession>
<name>A0ABU0KTK6_9BACL</name>
<gene>
    <name evidence="1" type="ORF">QOZ95_000918</name>
</gene>
<evidence type="ECO:0000313" key="1">
    <source>
        <dbReference type="EMBL" id="MDQ0492768.1"/>
    </source>
</evidence>
<protein>
    <recommendedName>
        <fullName evidence="3">Phage protein</fullName>
    </recommendedName>
</protein>
<evidence type="ECO:0008006" key="3">
    <source>
        <dbReference type="Google" id="ProtNLM"/>
    </source>
</evidence>
<keyword evidence="2" id="KW-1185">Reference proteome</keyword>